<dbReference type="Gene3D" id="1.10.150.50">
    <property type="entry name" value="Transcription Factor, Ets-1"/>
    <property type="match status" value="1"/>
</dbReference>
<dbReference type="PANTHER" id="PTHR24075">
    <property type="entry name" value="SEC63 DOMAIN-CONTAINING"/>
    <property type="match status" value="1"/>
</dbReference>
<dbReference type="SMART" id="SM00973">
    <property type="entry name" value="Sec63"/>
    <property type="match status" value="1"/>
</dbReference>
<dbReference type="Gene3D" id="2.60.40.150">
    <property type="entry name" value="C2 domain"/>
    <property type="match status" value="1"/>
</dbReference>
<keyword evidence="11 23" id="KW-1133">Transmembrane helix</keyword>
<dbReference type="PANTHER" id="PTHR24075:SF0">
    <property type="entry name" value="TRANSLOCATION PROTEIN SEC63 HOMOLOG"/>
    <property type="match status" value="1"/>
</dbReference>
<comment type="caution">
    <text evidence="25">The sequence shown here is derived from an EMBL/GenBank/DDBJ whole genome shotgun (WGS) entry which is preliminary data.</text>
</comment>
<evidence type="ECO:0000256" key="5">
    <source>
        <dbReference type="ARBA" id="ARBA00022491"/>
    </source>
</evidence>
<keyword evidence="10" id="KW-0653">Protein transport</keyword>
<dbReference type="SMART" id="SM00271">
    <property type="entry name" value="DnaJ"/>
    <property type="match status" value="1"/>
</dbReference>
<dbReference type="GO" id="GO:0003723">
    <property type="term" value="F:RNA binding"/>
    <property type="evidence" value="ECO:0007669"/>
    <property type="project" value="TreeGrafter"/>
</dbReference>
<feature type="region of interest" description="Disordered" evidence="22">
    <location>
        <begin position="806"/>
        <end position="890"/>
    </location>
</feature>
<dbReference type="FunFam" id="2.60.40.150:FF:000072">
    <property type="entry name" value="translocation protein SEC63 homolog"/>
    <property type="match status" value="1"/>
</dbReference>
<organism evidence="25 26">
    <name type="scientific">Bos mutus</name>
    <name type="common">wild yak</name>
    <dbReference type="NCBI Taxonomy" id="72004"/>
    <lineage>
        <taxon>Eukaryota</taxon>
        <taxon>Metazoa</taxon>
        <taxon>Chordata</taxon>
        <taxon>Craniata</taxon>
        <taxon>Vertebrata</taxon>
        <taxon>Euteleostomi</taxon>
        <taxon>Mammalia</taxon>
        <taxon>Eutheria</taxon>
        <taxon>Laurasiatheria</taxon>
        <taxon>Artiodactyla</taxon>
        <taxon>Ruminantia</taxon>
        <taxon>Pecora</taxon>
        <taxon>Bovidae</taxon>
        <taxon>Bovinae</taxon>
        <taxon>Bos</taxon>
    </lineage>
</organism>
<keyword evidence="6" id="KW-0597">Phosphoprotein</keyword>
<dbReference type="Gene3D" id="1.10.150.20">
    <property type="entry name" value="5' to 3' exonuclease, C-terminal subdomain"/>
    <property type="match status" value="1"/>
</dbReference>
<reference evidence="25" key="1">
    <citation type="submission" date="2019-10" db="EMBL/GenBank/DDBJ databases">
        <title>The sequence and de novo assembly of the wild yak genome.</title>
        <authorList>
            <person name="Liu Y."/>
        </authorList>
    </citation>
    <scope>NUCLEOTIDE SEQUENCE [LARGE SCALE GENOMIC DNA]</scope>
    <source>
        <strain evidence="25">WY2019</strain>
    </source>
</reference>
<evidence type="ECO:0000256" key="12">
    <source>
        <dbReference type="ARBA" id="ARBA00023015"/>
    </source>
</evidence>
<feature type="region of interest" description="Disordered" evidence="22">
    <location>
        <begin position="1204"/>
        <end position="1304"/>
    </location>
</feature>
<keyword evidence="13" id="KW-0175">Coiled coil</keyword>
<dbReference type="FunFam" id="1.10.150.20:FF:000022">
    <property type="entry name" value="translocation protein SEC63 homolog"/>
    <property type="match status" value="1"/>
</dbReference>
<keyword evidence="15" id="KW-0804">Transcription</keyword>
<feature type="compositionally biased region" description="Low complexity" evidence="22">
    <location>
        <begin position="1248"/>
        <end position="1264"/>
    </location>
</feature>
<evidence type="ECO:0000256" key="22">
    <source>
        <dbReference type="SAM" id="MobiDB-lite"/>
    </source>
</evidence>
<dbReference type="InterPro" id="IPR047531">
    <property type="entry name" value="SAM_Scm-like"/>
</dbReference>
<feature type="compositionally biased region" description="Basic and acidic residues" evidence="22">
    <location>
        <begin position="582"/>
        <end position="608"/>
    </location>
</feature>
<dbReference type="SUPFAM" id="SSF47769">
    <property type="entry name" value="SAM/Pointed domain"/>
    <property type="match status" value="1"/>
</dbReference>
<feature type="transmembrane region" description="Helical" evidence="23">
    <location>
        <begin position="15"/>
        <end position="35"/>
    </location>
</feature>
<feature type="compositionally biased region" description="Polar residues" evidence="22">
    <location>
        <begin position="1211"/>
        <end position="1235"/>
    </location>
</feature>
<dbReference type="FunFam" id="1.10.3380.10:FF:000003">
    <property type="entry name" value="SEC63 homolog, protein translocation regulator"/>
    <property type="match status" value="1"/>
</dbReference>
<dbReference type="PROSITE" id="PS50076">
    <property type="entry name" value="DNAJ_2"/>
    <property type="match status" value="1"/>
</dbReference>
<evidence type="ECO:0000256" key="11">
    <source>
        <dbReference type="ARBA" id="ARBA00022989"/>
    </source>
</evidence>
<feature type="compositionally biased region" description="Basic residues" evidence="22">
    <location>
        <begin position="518"/>
        <end position="536"/>
    </location>
</feature>
<evidence type="ECO:0000256" key="4">
    <source>
        <dbReference type="ARBA" id="ARBA00022448"/>
    </source>
</evidence>
<evidence type="ECO:0000256" key="8">
    <source>
        <dbReference type="ARBA" id="ARBA00022737"/>
    </source>
</evidence>
<dbReference type="InterPro" id="IPR014756">
    <property type="entry name" value="Ig_E-set"/>
</dbReference>
<evidence type="ECO:0000256" key="7">
    <source>
        <dbReference type="ARBA" id="ARBA00022692"/>
    </source>
</evidence>
<evidence type="ECO:0000256" key="17">
    <source>
        <dbReference type="ARBA" id="ARBA00023242"/>
    </source>
</evidence>
<evidence type="ECO:0000256" key="18">
    <source>
        <dbReference type="ARBA" id="ARBA00059604"/>
    </source>
</evidence>
<dbReference type="Pfam" id="PF00226">
    <property type="entry name" value="DnaJ"/>
    <property type="match status" value="1"/>
</dbReference>
<keyword evidence="26" id="KW-1185">Reference proteome</keyword>
<dbReference type="SUPFAM" id="SSF81296">
    <property type="entry name" value="E set domains"/>
    <property type="match status" value="1"/>
</dbReference>
<feature type="compositionally biased region" description="Basic and acidic residues" evidence="22">
    <location>
        <begin position="828"/>
        <end position="839"/>
    </location>
</feature>
<feature type="domain" description="J" evidence="24">
    <location>
        <begin position="104"/>
        <end position="165"/>
    </location>
</feature>
<dbReference type="CDD" id="cd06257">
    <property type="entry name" value="DnaJ"/>
    <property type="match status" value="1"/>
</dbReference>
<evidence type="ECO:0000256" key="3">
    <source>
        <dbReference type="ARBA" id="ARBA00008469"/>
    </source>
</evidence>
<comment type="function">
    <text evidence="18">Mediates cotranslational and post-translational transport of certain precursor polypeptides across endoplasmic reticulum (ER). Proposed to play an auxiliary role in recognition of precursors with short and apolar signal peptides. May cooperate with SEC62 and HSPA5/BiP to facilitate targeting of small presecretory proteins into the SEC61 channel-forming translocon complex, triggering channel opening for polypeptide translocation to the ER lumen. Required for efficient PKD1/Polycystin-1 biogenesis and trafficking to the plasma membrane of the primary cilia.</text>
</comment>
<dbReference type="PRINTS" id="PR00625">
    <property type="entry name" value="JDOMAIN"/>
</dbReference>
<evidence type="ECO:0000313" key="26">
    <source>
        <dbReference type="Proteomes" id="UP000322234"/>
    </source>
</evidence>
<dbReference type="Proteomes" id="UP000322234">
    <property type="component" value="Unassembled WGS sequence"/>
</dbReference>
<dbReference type="InterPro" id="IPR035892">
    <property type="entry name" value="C2_domain_sf"/>
</dbReference>
<dbReference type="InterPro" id="IPR004179">
    <property type="entry name" value="Sec63-dom"/>
</dbReference>
<feature type="region of interest" description="Disordered" evidence="22">
    <location>
        <begin position="957"/>
        <end position="978"/>
    </location>
</feature>
<comment type="subunit">
    <text evidence="19">The ER translocon complex consists of channel-forming core components SEC61A1, SEC61B and SEC61G and different auxiliary components such as SEC62 and SEC63.</text>
</comment>
<gene>
    <name evidence="25" type="ORF">E5288_WYG001290</name>
</gene>
<accession>A0A6B0R5X3</accession>
<dbReference type="InterPro" id="IPR001660">
    <property type="entry name" value="SAM"/>
</dbReference>
<evidence type="ECO:0000256" key="6">
    <source>
        <dbReference type="ARBA" id="ARBA00022553"/>
    </source>
</evidence>
<keyword evidence="12" id="KW-0805">Transcription regulation</keyword>
<dbReference type="InterPro" id="IPR038348">
    <property type="entry name" value="SLED_sf"/>
</dbReference>
<comment type="similarity">
    <text evidence="3">Belongs to the SCM family.</text>
</comment>
<evidence type="ECO:0000256" key="21">
    <source>
        <dbReference type="ARBA" id="ARBA00076384"/>
    </source>
</evidence>
<evidence type="ECO:0000256" key="9">
    <source>
        <dbReference type="ARBA" id="ARBA00022824"/>
    </source>
</evidence>
<proteinExistence type="inferred from homology"/>
<dbReference type="SMART" id="SM00454">
    <property type="entry name" value="SAM"/>
    <property type="match status" value="1"/>
</dbReference>
<dbReference type="GO" id="GO:0005634">
    <property type="term" value="C:nucleus"/>
    <property type="evidence" value="ECO:0007669"/>
    <property type="project" value="UniProtKB-SubCell"/>
</dbReference>
<evidence type="ECO:0000256" key="13">
    <source>
        <dbReference type="ARBA" id="ARBA00023054"/>
    </source>
</evidence>
<sequence length="1374" mass="153950">MAGQQFQYDDSGNTFFYFLTSFVGLIVIPATYYLWPRDQNAEQNRLKNIRKVYGRCMWYRLRLLKPQPNIIPTVKKIVLLAGWALFLFLAYKVSKTDREYQEYNPYEVLNLDPGATVAEIKKQYRLLSLKYHPDKGGDEVMFMRIAKAYAALTDEESRKNWEEFGNPDGPQATSFGIALPAWIVDQKNSILVLLVYGLAFMVILPVVVGSWWYRSIRYSGDQILIRTTQIYTYFVYKTRNMDMKRLIMVLAGASEFDPQYNKDATSRPTDNILIPQLIREIGSINLKKNEPPLTCPYSLKARVLLLSHLARMKIPETLEEDQQFMLKKCPALLQEMVNVICQLIIMARSREEREFRAPTLASLENCMKLSQMAVQGLQQFKSPLLQLPHIEEDNLRRVSNHKKFKIKTIQDLVSLKESDRHNLLHFLEDEKYEEVMAVLGSFPYVTMDIKSQVLDDEDSNNITVGSLVTVLVKLTRQTMAEVFEKEQSICAAEEQPADDGQGDTNKNKTKGGWQQKSKGPKKTAKSKKKKPLKKKPTPVPLSQPKQQKQKQANGVVGSEAAVKEDEEEVSDKGSDSEEEETNRDSQSEKDDGSDRDSDREQDEKQNKDDEAEWQELQQSIQRKERALLETKSKITHPVYSLYFPEEKQEWWWLYIADRKEQTLISMPYHVCTLKDTEEVELKFPAPGKPGNYQYTVFLRSDSYMGLDQIKPLKLEVHEAKPVPENHPQMNVERLRAEVLGAAARDFSKVCSSVSGPCSQWLLQIAENVHTALWEMERMDSLCESGVQCRCSDSGGKGLRMCRVSSCGRQGARGGRGGAGTSGAPSRSRRSEPLWRERRCAPAAPPAPDGRRAGPRHSRGENRTLSRASSMDLSNTRDTQVHWGTGNWSRKEKQGQAFGGLEGIQHRSRGVELAVVRKVTCQGKIVSSLYFERRVSSPKGQLSGSPAQADCQDEPRLAPAEMQSQRIPGRKRGRPPLHSTPVKMAVHNIYSASAGSLPAVKIPKKRGRKPGYKLKSRVLMTPLALSPPRSTPEPDLSSIPQDAATVPSLAASQALTVCLYINKQANAGPYLERRKVQQLPEHFGPERPSAVLQQAVQACIDCAHQQKLVFSLVKQGYGGEMVSVSASFDGKQHLRSLPVVNSVGYVLRFLTKLCRSLLCDDLFSHQPFPRGTSASDNAPESQEGRMESAKTVTAEECLVNPASMNRYGVDPSSPTFSHRGSLPTSSSLYCKRQNSGDGHLGGGSATTVGGPRASPLSPGGPSAPGLRPPGSSPKRNGTALEGNRCASNPSPDRQDARRPRSRNPSSWSVEDVVWFLKDADPQALGPHVELFRKHEIDGNALLLLKSDMIMKYLGLKLGPALKLCYHIDKLKQDKF</sequence>
<evidence type="ECO:0000256" key="10">
    <source>
        <dbReference type="ARBA" id="ARBA00022927"/>
    </source>
</evidence>
<dbReference type="Gene3D" id="3.90.1150.190">
    <property type="entry name" value="SLED domain"/>
    <property type="match status" value="1"/>
</dbReference>
<evidence type="ECO:0000256" key="2">
    <source>
        <dbReference type="ARBA" id="ARBA00004477"/>
    </source>
</evidence>
<dbReference type="GO" id="GO:0006614">
    <property type="term" value="P:SRP-dependent cotranslational protein targeting to membrane"/>
    <property type="evidence" value="ECO:0007669"/>
    <property type="project" value="TreeGrafter"/>
</dbReference>
<feature type="compositionally biased region" description="Gly residues" evidence="22">
    <location>
        <begin position="810"/>
        <end position="820"/>
    </location>
</feature>
<name>A0A6B0R5X3_9CETA</name>
<dbReference type="Pfam" id="PF12140">
    <property type="entry name" value="SLED"/>
    <property type="match status" value="1"/>
</dbReference>
<dbReference type="GO" id="GO:0008320">
    <property type="term" value="F:protein transmembrane transporter activity"/>
    <property type="evidence" value="ECO:0007669"/>
    <property type="project" value="TreeGrafter"/>
</dbReference>
<keyword evidence="17" id="KW-0539">Nucleus</keyword>
<dbReference type="FunFam" id="1.10.287.110:FF:000032">
    <property type="entry name" value="Translocation protein SEC63 homolog"/>
    <property type="match status" value="1"/>
</dbReference>
<feature type="compositionally biased region" description="Polar residues" evidence="22">
    <location>
        <begin position="864"/>
        <end position="877"/>
    </location>
</feature>
<evidence type="ECO:0000256" key="15">
    <source>
        <dbReference type="ARBA" id="ARBA00023163"/>
    </source>
</evidence>
<evidence type="ECO:0000256" key="16">
    <source>
        <dbReference type="ARBA" id="ARBA00023186"/>
    </source>
</evidence>
<evidence type="ECO:0000256" key="23">
    <source>
        <dbReference type="SAM" id="Phobius"/>
    </source>
</evidence>
<dbReference type="Pfam" id="PF17208">
    <property type="entry name" value="RBR"/>
    <property type="match status" value="1"/>
</dbReference>
<keyword evidence="4" id="KW-0813">Transport</keyword>
<dbReference type="Gene3D" id="1.10.3380.10">
    <property type="entry name" value="Sec63 N-terminal domain-like domain"/>
    <property type="match status" value="1"/>
</dbReference>
<evidence type="ECO:0000256" key="14">
    <source>
        <dbReference type="ARBA" id="ARBA00023136"/>
    </source>
</evidence>
<dbReference type="Gene3D" id="1.10.287.110">
    <property type="entry name" value="DnaJ domain"/>
    <property type="match status" value="1"/>
</dbReference>
<dbReference type="Pfam" id="PF02889">
    <property type="entry name" value="Sec63"/>
    <property type="match status" value="2"/>
</dbReference>
<feature type="transmembrane region" description="Helical" evidence="23">
    <location>
        <begin position="190"/>
        <end position="213"/>
    </location>
</feature>
<dbReference type="FunFam" id="3.90.1150.190:FF:000001">
    <property type="entry name" value="Polycomb protein scmh1 isoform 4"/>
    <property type="match status" value="1"/>
</dbReference>
<dbReference type="CDD" id="cd09578">
    <property type="entry name" value="SAM_Scm"/>
    <property type="match status" value="1"/>
</dbReference>
<dbReference type="InterPro" id="IPR036869">
    <property type="entry name" value="J_dom_sf"/>
</dbReference>
<dbReference type="GO" id="GO:0031207">
    <property type="term" value="C:Sec62/Sec63 complex"/>
    <property type="evidence" value="ECO:0007669"/>
    <property type="project" value="TreeGrafter"/>
</dbReference>
<dbReference type="EMBL" id="VBQZ03000027">
    <property type="protein sequence ID" value="MXQ85639.1"/>
    <property type="molecule type" value="Genomic_DNA"/>
</dbReference>
<dbReference type="FunFam" id="1.10.150.50:FF:000018">
    <property type="entry name" value="Polycomb protein scmh1 isoform 4"/>
    <property type="match status" value="1"/>
</dbReference>
<evidence type="ECO:0000256" key="19">
    <source>
        <dbReference type="ARBA" id="ARBA00064072"/>
    </source>
</evidence>
<feature type="region of interest" description="Disordered" evidence="22">
    <location>
        <begin position="491"/>
        <end position="617"/>
    </location>
</feature>
<keyword evidence="9" id="KW-0256">Endoplasmic reticulum</keyword>
<keyword evidence="7 23" id="KW-0812">Transmembrane</keyword>
<keyword evidence="16" id="KW-0143">Chaperone</keyword>
<keyword evidence="5" id="KW-0678">Repressor</keyword>
<feature type="region of interest" description="Disordered" evidence="22">
    <location>
        <begin position="1167"/>
        <end position="1190"/>
    </location>
</feature>
<evidence type="ECO:0000256" key="1">
    <source>
        <dbReference type="ARBA" id="ARBA00004123"/>
    </source>
</evidence>
<dbReference type="Pfam" id="PF00536">
    <property type="entry name" value="SAM_1"/>
    <property type="match status" value="1"/>
</dbReference>
<keyword evidence="14 23" id="KW-0472">Membrane</keyword>
<evidence type="ECO:0000259" key="24">
    <source>
        <dbReference type="PROSITE" id="PS50076"/>
    </source>
</evidence>
<evidence type="ECO:0000313" key="25">
    <source>
        <dbReference type="EMBL" id="MXQ85639.1"/>
    </source>
</evidence>
<dbReference type="InterPro" id="IPR001623">
    <property type="entry name" value="DnaJ_domain"/>
</dbReference>
<keyword evidence="8" id="KW-0677">Repeat</keyword>
<dbReference type="InterPro" id="IPR013761">
    <property type="entry name" value="SAM/pointed_sf"/>
</dbReference>
<evidence type="ECO:0000256" key="20">
    <source>
        <dbReference type="ARBA" id="ARBA00071950"/>
    </source>
</evidence>
<dbReference type="GO" id="GO:0006620">
    <property type="term" value="P:post-translational protein targeting to endoplasmic reticulum membrane"/>
    <property type="evidence" value="ECO:0007669"/>
    <property type="project" value="UniProtKB-ARBA"/>
</dbReference>
<feature type="transmembrane region" description="Helical" evidence="23">
    <location>
        <begin position="70"/>
        <end position="91"/>
    </location>
</feature>
<dbReference type="InterPro" id="IPR021987">
    <property type="entry name" value="SLED"/>
</dbReference>
<comment type="subcellular location">
    <subcellularLocation>
        <location evidence="2">Endoplasmic reticulum membrane</location>
        <topology evidence="2">Multi-pass membrane protein</topology>
    </subcellularLocation>
    <subcellularLocation>
        <location evidence="1">Nucleus</location>
    </subcellularLocation>
</comment>
<dbReference type="SUPFAM" id="SSF46565">
    <property type="entry name" value="Chaperone J-domain"/>
    <property type="match status" value="1"/>
</dbReference>
<protein>
    <recommendedName>
        <fullName evidence="20">Translocation protein SEC63 homolog</fullName>
    </recommendedName>
    <alternativeName>
        <fullName evidence="21">DnaJ homolog subfamily C member 23</fullName>
    </alternativeName>
</protein>
<dbReference type="InterPro" id="IPR033763">
    <property type="entry name" value="SCML2_RBR"/>
</dbReference>
<dbReference type="SUPFAM" id="SSF158702">
    <property type="entry name" value="Sec63 N-terminal domain-like"/>
    <property type="match status" value="1"/>
</dbReference>